<feature type="chain" id="PRO_5035478634" evidence="1">
    <location>
        <begin position="25"/>
        <end position="127"/>
    </location>
</feature>
<dbReference type="AlphaFoldDB" id="A0A8N5EI48"/>
<dbReference type="CTD" id="113409786"/>
<name>A0A8N5EI48_GEOFO</name>
<evidence type="ECO:0000313" key="2">
    <source>
        <dbReference type="Proteomes" id="UP000504602"/>
    </source>
</evidence>
<proteinExistence type="predicted"/>
<evidence type="ECO:0000256" key="1">
    <source>
        <dbReference type="SAM" id="SignalP"/>
    </source>
</evidence>
<sequence length="127" mass="14405">MALKMFQILVSALLFIASVSSVLGAPFLTEESVNQFMRLKRHVPYSPSYWDSGSSQNTWASTVAEKISESWAALRETAQYYMDLDPYAFDPSTAVNNIRSYMEHLQQSGTHLHQQAIKSYTSCIWPC</sequence>
<keyword evidence="1" id="KW-0732">Signal</keyword>
<reference evidence="3" key="1">
    <citation type="submission" date="2025-08" db="UniProtKB">
        <authorList>
            <consortium name="RefSeq"/>
        </authorList>
    </citation>
    <scope>IDENTIFICATION</scope>
</reference>
<keyword evidence="2" id="KW-1185">Reference proteome</keyword>
<feature type="signal peptide" evidence="1">
    <location>
        <begin position="1"/>
        <end position="24"/>
    </location>
</feature>
<dbReference type="GeneID" id="115947821"/>
<organism evidence="2 3">
    <name type="scientific">Geospiza fortis</name>
    <name type="common">Medium ground-finch</name>
    <dbReference type="NCBI Taxonomy" id="48883"/>
    <lineage>
        <taxon>Eukaryota</taxon>
        <taxon>Metazoa</taxon>
        <taxon>Chordata</taxon>
        <taxon>Craniata</taxon>
        <taxon>Vertebrata</taxon>
        <taxon>Euteleostomi</taxon>
        <taxon>Archelosauria</taxon>
        <taxon>Archosauria</taxon>
        <taxon>Dinosauria</taxon>
        <taxon>Saurischia</taxon>
        <taxon>Theropoda</taxon>
        <taxon>Coelurosauria</taxon>
        <taxon>Aves</taxon>
        <taxon>Neognathae</taxon>
        <taxon>Neoaves</taxon>
        <taxon>Telluraves</taxon>
        <taxon>Australaves</taxon>
        <taxon>Passeriformes</taxon>
        <taxon>Thraupidae</taxon>
        <taxon>Geospiza</taxon>
    </lineage>
</organism>
<evidence type="ECO:0000313" key="3">
    <source>
        <dbReference type="RefSeq" id="XP_030912494.1"/>
    </source>
</evidence>
<accession>A0A8N5EI48</accession>
<dbReference type="RefSeq" id="XP_030912494.1">
    <property type="nucleotide sequence ID" value="XM_031056634.1"/>
</dbReference>
<gene>
    <name evidence="3" type="primary">CUNH3orf85</name>
</gene>
<dbReference type="Proteomes" id="UP000504602">
    <property type="component" value="Unplaced"/>
</dbReference>
<protein>
    <submittedName>
        <fullName evidence="3">Uncharacterized protein C3orf85 homolog</fullName>
    </submittedName>
</protein>
<dbReference type="OrthoDB" id="9931701at2759"/>